<gene>
    <name evidence="2" type="ORF">ABR62_06380</name>
</gene>
<dbReference type="InterPro" id="IPR043128">
    <property type="entry name" value="Rev_trsase/Diguanyl_cyclase"/>
</dbReference>
<evidence type="ECO:0000313" key="3">
    <source>
        <dbReference type="Proteomes" id="UP000053054"/>
    </source>
</evidence>
<dbReference type="Proteomes" id="UP000053054">
    <property type="component" value="Unassembled WGS sequence"/>
</dbReference>
<dbReference type="Pfam" id="PF00990">
    <property type="entry name" value="GGDEF"/>
    <property type="match status" value="1"/>
</dbReference>
<dbReference type="Gene3D" id="3.30.70.270">
    <property type="match status" value="1"/>
</dbReference>
<dbReference type="AlphaFoldDB" id="A0A0R2QS91"/>
<reference evidence="2 3" key="1">
    <citation type="submission" date="2015-10" db="EMBL/GenBank/DDBJ databases">
        <title>Metagenome-Assembled Genomes uncover a global brackish microbiome.</title>
        <authorList>
            <person name="Hugerth L.W."/>
            <person name="Larsson J."/>
            <person name="Alneberg J."/>
            <person name="Lindh M.V."/>
            <person name="Legrand C."/>
            <person name="Pinhassi J."/>
            <person name="Andersson A.F."/>
        </authorList>
    </citation>
    <scope>NUCLEOTIDE SEQUENCE [LARGE SCALE GENOMIC DNA]</scope>
    <source>
        <strain evidence="2">BACL2 MAG-120820-bin50</strain>
    </source>
</reference>
<comment type="caution">
    <text evidence="2">The sequence shown here is derived from an EMBL/GenBank/DDBJ whole genome shotgun (WGS) entry which is preliminary data.</text>
</comment>
<organism evidence="2 3">
    <name type="scientific">Actinobacteria bacterium BACL2 MAG-120820-bin50</name>
    <dbReference type="NCBI Taxonomy" id="1655570"/>
    <lineage>
        <taxon>Bacteria</taxon>
        <taxon>Bacillati</taxon>
        <taxon>Actinomycetota</taxon>
        <taxon>Actinomycetes</taxon>
        <taxon>Actinomycetes incertae sedis</taxon>
        <taxon>ac1 cluster</taxon>
    </lineage>
</organism>
<feature type="domain" description="GGDEF" evidence="1">
    <location>
        <begin position="8"/>
        <end position="104"/>
    </location>
</feature>
<evidence type="ECO:0000259" key="1">
    <source>
        <dbReference type="Pfam" id="PF00990"/>
    </source>
</evidence>
<accession>A0A0R2QS91</accession>
<name>A0A0R2QS91_9ACTN</name>
<sequence>MASFDSSSFDPLTGLMTPVYFYESLSRLRSWAQRSDNPVTLIAINLKGLSDDQLLKAARDLNSELRGGDLLARMAPSRFLLALVADQLGARQFLFRITNKLKAASNFQLLELSPSKDLAEALSEIDI</sequence>
<proteinExistence type="predicted"/>
<dbReference type="EMBL" id="LIAU01000293">
    <property type="protein sequence ID" value="KRO51091.1"/>
    <property type="molecule type" value="Genomic_DNA"/>
</dbReference>
<dbReference type="InterPro" id="IPR029787">
    <property type="entry name" value="Nucleotide_cyclase"/>
</dbReference>
<dbReference type="InterPro" id="IPR000160">
    <property type="entry name" value="GGDEF_dom"/>
</dbReference>
<dbReference type="SUPFAM" id="SSF55073">
    <property type="entry name" value="Nucleotide cyclase"/>
    <property type="match status" value="1"/>
</dbReference>
<protein>
    <recommendedName>
        <fullName evidence="1">GGDEF domain-containing protein</fullName>
    </recommendedName>
</protein>
<evidence type="ECO:0000313" key="2">
    <source>
        <dbReference type="EMBL" id="KRO51091.1"/>
    </source>
</evidence>